<dbReference type="AlphaFoldDB" id="A0AAE3UDR6"/>
<dbReference type="EMBL" id="JASJOU010000001">
    <property type="protein sequence ID" value="MDJ1499487.1"/>
    <property type="molecule type" value="Genomic_DNA"/>
</dbReference>
<evidence type="ECO:0008006" key="4">
    <source>
        <dbReference type="Google" id="ProtNLM"/>
    </source>
</evidence>
<evidence type="ECO:0000313" key="3">
    <source>
        <dbReference type="Proteomes" id="UP001232063"/>
    </source>
</evidence>
<gene>
    <name evidence="2" type="ORF">QNI22_02460</name>
</gene>
<dbReference type="Proteomes" id="UP001232063">
    <property type="component" value="Unassembled WGS sequence"/>
</dbReference>
<feature type="signal peptide" evidence="1">
    <location>
        <begin position="1"/>
        <end position="22"/>
    </location>
</feature>
<keyword evidence="1" id="KW-0732">Signal</keyword>
<evidence type="ECO:0000256" key="1">
    <source>
        <dbReference type="SAM" id="SignalP"/>
    </source>
</evidence>
<proteinExistence type="predicted"/>
<accession>A0AAE3UDR6</accession>
<evidence type="ECO:0000313" key="2">
    <source>
        <dbReference type="EMBL" id="MDJ1499487.1"/>
    </source>
</evidence>
<feature type="chain" id="PRO_5041950238" description="Lipoprotein" evidence="1">
    <location>
        <begin position="23"/>
        <end position="180"/>
    </location>
</feature>
<reference evidence="2" key="1">
    <citation type="submission" date="2023-05" db="EMBL/GenBank/DDBJ databases">
        <authorList>
            <person name="Zhang X."/>
        </authorList>
    </citation>
    <scope>NUCLEOTIDE SEQUENCE</scope>
    <source>
        <strain evidence="2">BD1B2-1</strain>
    </source>
</reference>
<name>A0AAE3UDR6_9BACT</name>
<protein>
    <recommendedName>
        <fullName evidence="4">Lipoprotein</fullName>
    </recommendedName>
</protein>
<keyword evidence="3" id="KW-1185">Reference proteome</keyword>
<comment type="caution">
    <text evidence="2">The sequence shown here is derived from an EMBL/GenBank/DDBJ whole genome shotgun (WGS) entry which is preliminary data.</text>
</comment>
<sequence>MKNTFSMYLKGLTLLLLVLALANCRSDCPPDEEPVMKATLQWYDTTTREYRDMSYYKRIYGLGGNGNVVVSDNYAYLPLSLHADSVTYIFEPIDGPNDTLILCYRRDFGPYEANEERCGYGADFSGGSYVYGAKELTSGLNDTRYSGISRTTFEYGDAQYRERIRTHSEVRNIYEVELYR</sequence>
<organism evidence="2 3">
    <name type="scientific">Xanthocytophaga agilis</name>
    <dbReference type="NCBI Taxonomy" id="3048010"/>
    <lineage>
        <taxon>Bacteria</taxon>
        <taxon>Pseudomonadati</taxon>
        <taxon>Bacteroidota</taxon>
        <taxon>Cytophagia</taxon>
        <taxon>Cytophagales</taxon>
        <taxon>Rhodocytophagaceae</taxon>
        <taxon>Xanthocytophaga</taxon>
    </lineage>
</organism>